<dbReference type="AlphaFoldDB" id="A0A9R0Y1G6"/>
<evidence type="ECO:0000313" key="8">
    <source>
        <dbReference type="Proteomes" id="UP000324705"/>
    </source>
</evidence>
<evidence type="ECO:0000256" key="5">
    <source>
        <dbReference type="ARBA" id="ARBA00023186"/>
    </source>
</evidence>
<dbReference type="PANTHER" id="PTHR11875">
    <property type="entry name" value="TESTIS-SPECIFIC Y-ENCODED PROTEIN"/>
    <property type="match status" value="1"/>
</dbReference>
<evidence type="ECO:0000313" key="7">
    <source>
        <dbReference type="EMBL" id="VAI46326.1"/>
    </source>
</evidence>
<comment type="similarity">
    <text evidence="2 6">Belongs to the nucleosome assembly protein (NAP) family.</text>
</comment>
<dbReference type="SUPFAM" id="SSF143113">
    <property type="entry name" value="NAP-like"/>
    <property type="match status" value="1"/>
</dbReference>
<accession>A0A9R0Y1G6</accession>
<dbReference type="InterPro" id="IPR002164">
    <property type="entry name" value="NAP_family"/>
</dbReference>
<dbReference type="GO" id="GO:0006334">
    <property type="term" value="P:nucleosome assembly"/>
    <property type="evidence" value="ECO:0007669"/>
    <property type="project" value="InterPro"/>
</dbReference>
<dbReference type="Pfam" id="PF00956">
    <property type="entry name" value="NAP"/>
    <property type="match status" value="1"/>
</dbReference>
<organism evidence="7 8">
    <name type="scientific">Triticum turgidum subsp. durum</name>
    <name type="common">Durum wheat</name>
    <name type="synonym">Triticum durum</name>
    <dbReference type="NCBI Taxonomy" id="4567"/>
    <lineage>
        <taxon>Eukaryota</taxon>
        <taxon>Viridiplantae</taxon>
        <taxon>Streptophyta</taxon>
        <taxon>Embryophyta</taxon>
        <taxon>Tracheophyta</taxon>
        <taxon>Spermatophyta</taxon>
        <taxon>Magnoliopsida</taxon>
        <taxon>Liliopsida</taxon>
        <taxon>Poales</taxon>
        <taxon>Poaceae</taxon>
        <taxon>BOP clade</taxon>
        <taxon>Pooideae</taxon>
        <taxon>Triticodae</taxon>
        <taxon>Triticeae</taxon>
        <taxon>Triticinae</taxon>
        <taxon>Triticum</taxon>
    </lineage>
</organism>
<proteinExistence type="inferred from homology"/>
<dbReference type="GO" id="GO:0042393">
    <property type="term" value="F:histone binding"/>
    <property type="evidence" value="ECO:0007669"/>
    <property type="project" value="UniProtKB-ARBA"/>
</dbReference>
<keyword evidence="3" id="KW-0963">Cytoplasm</keyword>
<dbReference type="GO" id="GO:0000724">
    <property type="term" value="P:double-strand break repair via homologous recombination"/>
    <property type="evidence" value="ECO:0007669"/>
    <property type="project" value="UniProtKB-ARBA"/>
</dbReference>
<dbReference type="GO" id="GO:0005634">
    <property type="term" value="C:nucleus"/>
    <property type="evidence" value="ECO:0007669"/>
    <property type="project" value="InterPro"/>
</dbReference>
<dbReference type="GO" id="GO:0005737">
    <property type="term" value="C:cytoplasm"/>
    <property type="evidence" value="ECO:0007669"/>
    <property type="project" value="UniProtKB-SubCell"/>
</dbReference>
<dbReference type="EMBL" id="LT934121">
    <property type="protein sequence ID" value="VAI46326.1"/>
    <property type="molecule type" value="Genomic_DNA"/>
</dbReference>
<keyword evidence="5" id="KW-0143">Chaperone</keyword>
<evidence type="ECO:0000256" key="6">
    <source>
        <dbReference type="RuleBase" id="RU003876"/>
    </source>
</evidence>
<dbReference type="InterPro" id="IPR037231">
    <property type="entry name" value="NAP-like_sf"/>
</dbReference>
<sequence>MFKYLESVDVDDSKDVKSGYSITLNFSENPYFEDRKLTKSYAFADDGTTTINATSIKWKEGMKLMGMPLRRKEASAHWLKKVSSPGSLIQSTRALLTGCKMRWQRSSKKICGRTH</sequence>
<keyword evidence="8" id="KW-1185">Reference proteome</keyword>
<dbReference type="Gramene" id="TRITD6Av1G119050.3">
    <property type="protein sequence ID" value="TRITD6Av1G119050.3"/>
    <property type="gene ID" value="TRITD6Av1G119050"/>
</dbReference>
<evidence type="ECO:0000256" key="2">
    <source>
        <dbReference type="ARBA" id="ARBA00009947"/>
    </source>
</evidence>
<gene>
    <name evidence="7" type="ORF">TRITD_6Av1G119050</name>
</gene>
<evidence type="ECO:0000256" key="1">
    <source>
        <dbReference type="ARBA" id="ARBA00004496"/>
    </source>
</evidence>
<dbReference type="Proteomes" id="UP000324705">
    <property type="component" value="Chromosome 6A"/>
</dbReference>
<reference evidence="7 8" key="1">
    <citation type="submission" date="2017-09" db="EMBL/GenBank/DDBJ databases">
        <authorList>
            <consortium name="International Durum Wheat Genome Sequencing Consortium (IDWGSC)"/>
            <person name="Milanesi L."/>
        </authorList>
    </citation>
    <scope>NUCLEOTIDE SEQUENCE [LARGE SCALE GENOMIC DNA]</scope>
    <source>
        <strain evidence="8">cv. Svevo</strain>
    </source>
</reference>
<comment type="subcellular location">
    <subcellularLocation>
        <location evidence="1">Cytoplasm</location>
    </subcellularLocation>
</comment>
<dbReference type="Gene3D" id="3.30.1120.90">
    <property type="entry name" value="Nucleosome assembly protein"/>
    <property type="match status" value="1"/>
</dbReference>
<keyword evidence="4" id="KW-0175">Coiled coil</keyword>
<evidence type="ECO:0000256" key="3">
    <source>
        <dbReference type="ARBA" id="ARBA00022490"/>
    </source>
</evidence>
<evidence type="ECO:0000256" key="4">
    <source>
        <dbReference type="ARBA" id="ARBA00023054"/>
    </source>
</evidence>
<name>A0A9R0Y1G6_TRITD</name>
<protein>
    <submittedName>
        <fullName evidence="7">Uncharacterized protein</fullName>
    </submittedName>
</protein>